<evidence type="ECO:0000256" key="1">
    <source>
        <dbReference type="ARBA" id="ARBA00004651"/>
    </source>
</evidence>
<organism evidence="7 8">
    <name type="scientific">Psychroflexus planctonicus</name>
    <dbReference type="NCBI Taxonomy" id="1526575"/>
    <lineage>
        <taxon>Bacteria</taxon>
        <taxon>Pseudomonadati</taxon>
        <taxon>Bacteroidota</taxon>
        <taxon>Flavobacteriia</taxon>
        <taxon>Flavobacteriales</taxon>
        <taxon>Flavobacteriaceae</taxon>
        <taxon>Psychroflexus</taxon>
    </lineage>
</organism>
<evidence type="ECO:0000313" key="7">
    <source>
        <dbReference type="EMBL" id="GGE31307.1"/>
    </source>
</evidence>
<reference evidence="8" key="1">
    <citation type="journal article" date="2019" name="Int. J. Syst. Evol. Microbiol.">
        <title>The Global Catalogue of Microorganisms (GCM) 10K type strain sequencing project: providing services to taxonomists for standard genome sequencing and annotation.</title>
        <authorList>
            <consortium name="The Broad Institute Genomics Platform"/>
            <consortium name="The Broad Institute Genome Sequencing Center for Infectious Disease"/>
            <person name="Wu L."/>
            <person name="Ma J."/>
        </authorList>
    </citation>
    <scope>NUCLEOTIDE SEQUENCE [LARGE SCALE GENOMIC DNA]</scope>
    <source>
        <strain evidence="8">CGMCC 1.12931</strain>
    </source>
</reference>
<dbReference type="InterPro" id="IPR017039">
    <property type="entry name" value="Virul_fac_BrkB"/>
</dbReference>
<sequence>MKKIKFILNFLYNIKYIKVLVESIKDFSKNDSINFAATTAFYTIFSLPAFFILILKVGSTFYQKSKIKEELFLQVENLAGSEAVTTIESTLENISMDDTGVVSSTIAFGILAFSATTVFVSLQNAMNHIWHIKAIPKRGFLKYIINRLLSFSLVLSMGFILIVSLLLDAIVSVIFTHLEFLLDTYAVKLSSVVQIILSQAILVLIFALMYKILPDAKVRWKDTWVGALVTAILFIVGKFGIGFYLGNTDLGNTYGAAGSLVILLVWVYYSVIIFLLGGQITFYIAKFYGNIIEPTSNATRIEIVEID</sequence>
<keyword evidence="8" id="KW-1185">Reference proteome</keyword>
<keyword evidence="5 6" id="KW-0472">Membrane</keyword>
<feature type="transmembrane region" description="Helical" evidence="6">
    <location>
        <begin position="148"/>
        <end position="175"/>
    </location>
</feature>
<feature type="transmembrane region" description="Helical" evidence="6">
    <location>
        <begin position="33"/>
        <end position="55"/>
    </location>
</feature>
<feature type="transmembrane region" description="Helical" evidence="6">
    <location>
        <begin position="106"/>
        <end position="127"/>
    </location>
</feature>
<feature type="transmembrane region" description="Helical" evidence="6">
    <location>
        <begin position="195"/>
        <end position="213"/>
    </location>
</feature>
<evidence type="ECO:0000256" key="3">
    <source>
        <dbReference type="ARBA" id="ARBA00022692"/>
    </source>
</evidence>
<comment type="caution">
    <text evidence="7">The sequence shown here is derived from an EMBL/GenBank/DDBJ whole genome shotgun (WGS) entry which is preliminary data.</text>
</comment>
<dbReference type="RefSeq" id="WP_188457959.1">
    <property type="nucleotide sequence ID" value="NZ_BMGM01000003.1"/>
</dbReference>
<dbReference type="Pfam" id="PF03631">
    <property type="entry name" value="Virul_fac_BrkB"/>
    <property type="match status" value="1"/>
</dbReference>
<dbReference type="EMBL" id="BMGM01000003">
    <property type="protein sequence ID" value="GGE31307.1"/>
    <property type="molecule type" value="Genomic_DNA"/>
</dbReference>
<evidence type="ECO:0000256" key="2">
    <source>
        <dbReference type="ARBA" id="ARBA00022475"/>
    </source>
</evidence>
<dbReference type="PIRSF" id="PIRSF035875">
    <property type="entry name" value="RNase_BN"/>
    <property type="match status" value="1"/>
</dbReference>
<feature type="transmembrane region" description="Helical" evidence="6">
    <location>
        <begin position="257"/>
        <end position="277"/>
    </location>
</feature>
<dbReference type="PANTHER" id="PTHR30213">
    <property type="entry name" value="INNER MEMBRANE PROTEIN YHJD"/>
    <property type="match status" value="1"/>
</dbReference>
<dbReference type="NCBIfam" id="TIGR00765">
    <property type="entry name" value="yihY_not_rbn"/>
    <property type="match status" value="1"/>
</dbReference>
<dbReference type="PANTHER" id="PTHR30213:SF1">
    <property type="entry name" value="INNER MEMBRANE PROTEIN YHJD"/>
    <property type="match status" value="1"/>
</dbReference>
<keyword evidence="2" id="KW-1003">Cell membrane</keyword>
<evidence type="ECO:0008006" key="9">
    <source>
        <dbReference type="Google" id="ProtNLM"/>
    </source>
</evidence>
<evidence type="ECO:0000256" key="5">
    <source>
        <dbReference type="ARBA" id="ARBA00023136"/>
    </source>
</evidence>
<accession>A0ABQ1SEK1</accession>
<keyword evidence="3 6" id="KW-0812">Transmembrane</keyword>
<comment type="subcellular location">
    <subcellularLocation>
        <location evidence="1">Cell membrane</location>
        <topology evidence="1">Multi-pass membrane protein</topology>
    </subcellularLocation>
</comment>
<protein>
    <recommendedName>
        <fullName evidence="9">YihY family inner membrane protein</fullName>
    </recommendedName>
</protein>
<dbReference type="Proteomes" id="UP000599179">
    <property type="component" value="Unassembled WGS sequence"/>
</dbReference>
<evidence type="ECO:0000313" key="8">
    <source>
        <dbReference type="Proteomes" id="UP000599179"/>
    </source>
</evidence>
<evidence type="ECO:0000256" key="4">
    <source>
        <dbReference type="ARBA" id="ARBA00022989"/>
    </source>
</evidence>
<name>A0ABQ1SEK1_9FLAO</name>
<keyword evidence="4 6" id="KW-1133">Transmembrane helix</keyword>
<evidence type="ECO:0000256" key="6">
    <source>
        <dbReference type="SAM" id="Phobius"/>
    </source>
</evidence>
<proteinExistence type="predicted"/>
<feature type="transmembrane region" description="Helical" evidence="6">
    <location>
        <begin position="225"/>
        <end position="245"/>
    </location>
</feature>
<gene>
    <name evidence="7" type="ORF">GCM10010832_09640</name>
</gene>